<evidence type="ECO:0000313" key="2">
    <source>
        <dbReference type="Proteomes" id="UP000054477"/>
    </source>
</evidence>
<dbReference type="Proteomes" id="UP000054477">
    <property type="component" value="Unassembled WGS sequence"/>
</dbReference>
<sequence length="161" mass="17632">MTFVRAHDHPAMVAFAAQIEEHRGPTTISTIAPAWIDDEKDQTSNSVAAVEEDSKGCDADVEAAVLEPVLTKNAGESTPPLWKEWDSIGGEPCEVHQSRIKRKGELNSHWWLEFAPLGIQYKSIHHIDCLSQIVVVSWSMVLNVRIAEGVAVAAPDVEVPA</sequence>
<reference evidence="1 2" key="1">
    <citation type="submission" date="2014-04" db="EMBL/GenBank/DDBJ databases">
        <authorList>
            <consortium name="DOE Joint Genome Institute"/>
            <person name="Kuo A."/>
            <person name="Kohler A."/>
            <person name="Nagy L.G."/>
            <person name="Floudas D."/>
            <person name="Copeland A."/>
            <person name="Barry K.W."/>
            <person name="Cichocki N."/>
            <person name="Veneault-Fourrey C."/>
            <person name="LaButti K."/>
            <person name="Lindquist E.A."/>
            <person name="Lipzen A."/>
            <person name="Lundell T."/>
            <person name="Morin E."/>
            <person name="Murat C."/>
            <person name="Sun H."/>
            <person name="Tunlid A."/>
            <person name="Henrissat B."/>
            <person name="Grigoriev I.V."/>
            <person name="Hibbett D.S."/>
            <person name="Martin F."/>
            <person name="Nordberg H.P."/>
            <person name="Cantor M.N."/>
            <person name="Hua S.X."/>
        </authorList>
    </citation>
    <scope>NUCLEOTIDE SEQUENCE [LARGE SCALE GENOMIC DNA]</scope>
    <source>
        <strain evidence="1 2">LaAM-08-1</strain>
    </source>
</reference>
<protein>
    <submittedName>
        <fullName evidence="1">Uncharacterized protein</fullName>
    </submittedName>
</protein>
<organism evidence="1 2">
    <name type="scientific">Laccaria amethystina LaAM-08-1</name>
    <dbReference type="NCBI Taxonomy" id="1095629"/>
    <lineage>
        <taxon>Eukaryota</taxon>
        <taxon>Fungi</taxon>
        <taxon>Dikarya</taxon>
        <taxon>Basidiomycota</taxon>
        <taxon>Agaricomycotina</taxon>
        <taxon>Agaricomycetes</taxon>
        <taxon>Agaricomycetidae</taxon>
        <taxon>Agaricales</taxon>
        <taxon>Agaricineae</taxon>
        <taxon>Hydnangiaceae</taxon>
        <taxon>Laccaria</taxon>
    </lineage>
</organism>
<keyword evidence="2" id="KW-1185">Reference proteome</keyword>
<reference evidence="2" key="2">
    <citation type="submission" date="2015-01" db="EMBL/GenBank/DDBJ databases">
        <title>Evolutionary Origins and Diversification of the Mycorrhizal Mutualists.</title>
        <authorList>
            <consortium name="DOE Joint Genome Institute"/>
            <consortium name="Mycorrhizal Genomics Consortium"/>
            <person name="Kohler A."/>
            <person name="Kuo A."/>
            <person name="Nagy L.G."/>
            <person name="Floudas D."/>
            <person name="Copeland A."/>
            <person name="Barry K.W."/>
            <person name="Cichocki N."/>
            <person name="Veneault-Fourrey C."/>
            <person name="LaButti K."/>
            <person name="Lindquist E.A."/>
            <person name="Lipzen A."/>
            <person name="Lundell T."/>
            <person name="Morin E."/>
            <person name="Murat C."/>
            <person name="Riley R."/>
            <person name="Ohm R."/>
            <person name="Sun H."/>
            <person name="Tunlid A."/>
            <person name="Henrissat B."/>
            <person name="Grigoriev I.V."/>
            <person name="Hibbett D.S."/>
            <person name="Martin F."/>
        </authorList>
    </citation>
    <scope>NUCLEOTIDE SEQUENCE [LARGE SCALE GENOMIC DNA]</scope>
    <source>
        <strain evidence="2">LaAM-08-1</strain>
    </source>
</reference>
<dbReference type="EMBL" id="KN838654">
    <property type="protein sequence ID" value="KIJ99103.1"/>
    <property type="molecule type" value="Genomic_DNA"/>
</dbReference>
<gene>
    <name evidence="1" type="ORF">K443DRAFT_123386</name>
</gene>
<evidence type="ECO:0000313" key="1">
    <source>
        <dbReference type="EMBL" id="KIJ99103.1"/>
    </source>
</evidence>
<dbReference type="AlphaFoldDB" id="A0A0C9XC65"/>
<proteinExistence type="predicted"/>
<dbReference type="HOGENOM" id="CLU_1643972_0_0_1"/>
<accession>A0A0C9XC65</accession>
<name>A0A0C9XC65_9AGAR</name>